<feature type="non-terminal residue" evidence="3">
    <location>
        <position position="343"/>
    </location>
</feature>
<dbReference type="Pfam" id="PF21688">
    <property type="entry name" value="FAD-depend_C"/>
    <property type="match status" value="1"/>
</dbReference>
<organism evidence="3 4">
    <name type="scientific">Candidatus Egerieousia excrementavium</name>
    <dbReference type="NCBI Taxonomy" id="2840778"/>
    <lineage>
        <taxon>Bacteria</taxon>
        <taxon>Pseudomonadati</taxon>
        <taxon>Bacteroidota</taxon>
        <taxon>Bacteroidia</taxon>
        <taxon>Bacteroidales</taxon>
        <taxon>Candidatus Egerieousia</taxon>
    </lineage>
</organism>
<dbReference type="Pfam" id="PF07992">
    <property type="entry name" value="Pyr_redox_2"/>
    <property type="match status" value="1"/>
</dbReference>
<dbReference type="EMBL" id="JADINB010000053">
    <property type="protein sequence ID" value="MBO8428744.1"/>
    <property type="molecule type" value="Genomic_DNA"/>
</dbReference>
<dbReference type="Gene3D" id="3.30.70.2700">
    <property type="match status" value="1"/>
</dbReference>
<dbReference type="Proteomes" id="UP000823635">
    <property type="component" value="Unassembled WGS sequence"/>
</dbReference>
<accession>A0A9D9DPC0</accession>
<dbReference type="InterPro" id="IPR028348">
    <property type="entry name" value="FAD-binding_protein"/>
</dbReference>
<protein>
    <submittedName>
        <fullName evidence="3">NAD(P)/FAD-dependent oxidoreductase</fullName>
    </submittedName>
</protein>
<dbReference type="InterPro" id="IPR023753">
    <property type="entry name" value="FAD/NAD-binding_dom"/>
</dbReference>
<sequence>MKELELSFSSRKIPREKDLLAAIAAKARVSADKIGSYEVVRRSLDARFKEVLYRYRLRYSLKGEPDIERFTLPPLQNVAEKKNVSQVIVVGAGPAGLYAALTLLRNGIKPVILERGKDVHARKYDMAAISRKGVVNPDSNYCFGEGGAGTFSDGKLYTRSTKRGDVRNVLYPFVEYGADSSILIDAHPHIGSDRLPAVIENMRNDIIAHGGEVHFSCRVTDILSAEGGWRLLCNGGESEFAADNVILATGHSATDIYELFNSKGWEIEAKGFALGVRAEHPQELINRIQYRGKYHPMLPPAEYSLVTQVEGRGVFSFCMCPGGLLVPSATEPGQVVLNGMSNS</sequence>
<dbReference type="Gene3D" id="3.50.50.60">
    <property type="entry name" value="FAD/NAD(P)-binding domain"/>
    <property type="match status" value="1"/>
</dbReference>
<reference evidence="3" key="2">
    <citation type="journal article" date="2021" name="PeerJ">
        <title>Extensive microbial diversity within the chicken gut microbiome revealed by metagenomics and culture.</title>
        <authorList>
            <person name="Gilroy R."/>
            <person name="Ravi A."/>
            <person name="Getino M."/>
            <person name="Pursley I."/>
            <person name="Horton D.L."/>
            <person name="Alikhan N.F."/>
            <person name="Baker D."/>
            <person name="Gharbi K."/>
            <person name="Hall N."/>
            <person name="Watson M."/>
            <person name="Adriaenssens E.M."/>
            <person name="Foster-Nyarko E."/>
            <person name="Jarju S."/>
            <person name="Secka A."/>
            <person name="Antonio M."/>
            <person name="Oren A."/>
            <person name="Chaudhuri R.R."/>
            <person name="La Ragione R."/>
            <person name="Hildebrand F."/>
            <person name="Pallen M.J."/>
        </authorList>
    </citation>
    <scope>NUCLEOTIDE SEQUENCE</scope>
    <source>
        <strain evidence="3">15467</strain>
    </source>
</reference>
<dbReference type="AlphaFoldDB" id="A0A9D9DPC0"/>
<dbReference type="SUPFAM" id="SSF51905">
    <property type="entry name" value="FAD/NAD(P)-binding domain"/>
    <property type="match status" value="1"/>
</dbReference>
<feature type="domain" description="FAD-dependent protein C-terminal" evidence="2">
    <location>
        <begin position="272"/>
        <end position="343"/>
    </location>
</feature>
<evidence type="ECO:0000259" key="1">
    <source>
        <dbReference type="Pfam" id="PF07992"/>
    </source>
</evidence>
<evidence type="ECO:0000259" key="2">
    <source>
        <dbReference type="Pfam" id="PF21688"/>
    </source>
</evidence>
<dbReference type="InterPro" id="IPR036188">
    <property type="entry name" value="FAD/NAD-bd_sf"/>
</dbReference>
<dbReference type="PANTHER" id="PTHR42842">
    <property type="entry name" value="FAD/NAD(P)-BINDING OXIDOREDUCTASE"/>
    <property type="match status" value="1"/>
</dbReference>
<evidence type="ECO:0000313" key="3">
    <source>
        <dbReference type="EMBL" id="MBO8428744.1"/>
    </source>
</evidence>
<name>A0A9D9DPC0_9BACT</name>
<feature type="domain" description="FAD/NAD(P)-binding" evidence="1">
    <location>
        <begin position="86"/>
        <end position="252"/>
    </location>
</feature>
<dbReference type="GO" id="GO:0016491">
    <property type="term" value="F:oxidoreductase activity"/>
    <property type="evidence" value="ECO:0007669"/>
    <property type="project" value="InterPro"/>
</dbReference>
<gene>
    <name evidence="3" type="ORF">IAC68_02275</name>
</gene>
<reference evidence="3" key="1">
    <citation type="submission" date="2020-10" db="EMBL/GenBank/DDBJ databases">
        <authorList>
            <person name="Gilroy R."/>
        </authorList>
    </citation>
    <scope>NUCLEOTIDE SEQUENCE</scope>
    <source>
        <strain evidence="3">15467</strain>
    </source>
</reference>
<dbReference type="PRINTS" id="PR00419">
    <property type="entry name" value="ADXRDTASE"/>
</dbReference>
<evidence type="ECO:0000313" key="4">
    <source>
        <dbReference type="Proteomes" id="UP000823635"/>
    </source>
</evidence>
<proteinExistence type="predicted"/>
<dbReference type="InterPro" id="IPR049516">
    <property type="entry name" value="FAD-depend_C"/>
</dbReference>
<comment type="caution">
    <text evidence="3">The sequence shown here is derived from an EMBL/GenBank/DDBJ whole genome shotgun (WGS) entry which is preliminary data.</text>
</comment>
<dbReference type="PANTHER" id="PTHR42842:SF3">
    <property type="entry name" value="FAD_NAD(P)-BINDING OXIDOREDUCTASE FAMILY PROTEIN"/>
    <property type="match status" value="1"/>
</dbReference>